<feature type="transmembrane region" description="Helical" evidence="6">
    <location>
        <begin position="342"/>
        <end position="365"/>
    </location>
</feature>
<proteinExistence type="predicted"/>
<comment type="subcellular location">
    <subcellularLocation>
        <location evidence="1">Cell inner membrane</location>
        <topology evidence="1">Multi-pass membrane protein</topology>
    </subcellularLocation>
</comment>
<keyword evidence="2" id="KW-1003">Cell membrane</keyword>
<feature type="transmembrane region" description="Helical" evidence="6">
    <location>
        <begin position="377"/>
        <end position="399"/>
    </location>
</feature>
<dbReference type="InterPro" id="IPR011701">
    <property type="entry name" value="MFS"/>
</dbReference>
<feature type="transmembrane region" description="Helical" evidence="6">
    <location>
        <begin position="288"/>
        <end position="308"/>
    </location>
</feature>
<organism evidence="7 8">
    <name type="scientific">Rhodanobacter geophilus</name>
    <dbReference type="NCBI Taxonomy" id="3162488"/>
    <lineage>
        <taxon>Bacteria</taxon>
        <taxon>Pseudomonadati</taxon>
        <taxon>Pseudomonadota</taxon>
        <taxon>Gammaproteobacteria</taxon>
        <taxon>Lysobacterales</taxon>
        <taxon>Rhodanobacteraceae</taxon>
        <taxon>Rhodanobacter</taxon>
    </lineage>
</organism>
<feature type="transmembrane region" description="Helical" evidence="6">
    <location>
        <begin position="204"/>
        <end position="222"/>
    </location>
</feature>
<accession>A0ABV3QNE3</accession>
<protein>
    <submittedName>
        <fullName evidence="7">L-fucose:H+ symporter permease</fullName>
    </submittedName>
</protein>
<feature type="transmembrane region" description="Helical" evidence="6">
    <location>
        <begin position="315"/>
        <end position="336"/>
    </location>
</feature>
<gene>
    <name evidence="7" type="primary">fucP</name>
    <name evidence="7" type="ORF">ABQJ56_07750</name>
</gene>
<dbReference type="Pfam" id="PF07690">
    <property type="entry name" value="MFS_1"/>
    <property type="match status" value="1"/>
</dbReference>
<keyword evidence="3 6" id="KW-0812">Transmembrane</keyword>
<feature type="transmembrane region" description="Helical" evidence="6">
    <location>
        <begin position="20"/>
        <end position="36"/>
    </location>
</feature>
<dbReference type="Gene3D" id="1.20.1250.20">
    <property type="entry name" value="MFS general substrate transporter like domains"/>
    <property type="match status" value="2"/>
</dbReference>
<dbReference type="CDD" id="cd17394">
    <property type="entry name" value="MFS_FucP_like"/>
    <property type="match status" value="1"/>
</dbReference>
<dbReference type="SUPFAM" id="SSF103473">
    <property type="entry name" value="MFS general substrate transporter"/>
    <property type="match status" value="1"/>
</dbReference>
<dbReference type="PANTHER" id="PTHR43702">
    <property type="entry name" value="L-FUCOSE-PROTON SYMPORTER"/>
    <property type="match status" value="1"/>
</dbReference>
<evidence type="ECO:0000256" key="1">
    <source>
        <dbReference type="ARBA" id="ARBA00004429"/>
    </source>
</evidence>
<dbReference type="InterPro" id="IPR036259">
    <property type="entry name" value="MFS_trans_sf"/>
</dbReference>
<dbReference type="PANTHER" id="PTHR43702:SF11">
    <property type="entry name" value="L-FUCOSE-PROTON SYMPORTER"/>
    <property type="match status" value="1"/>
</dbReference>
<dbReference type="InterPro" id="IPR050375">
    <property type="entry name" value="MFS_TsgA-like"/>
</dbReference>
<feature type="transmembrane region" description="Helical" evidence="6">
    <location>
        <begin position="405"/>
        <end position="424"/>
    </location>
</feature>
<evidence type="ECO:0000256" key="4">
    <source>
        <dbReference type="ARBA" id="ARBA00022989"/>
    </source>
</evidence>
<keyword evidence="4 6" id="KW-1133">Transmembrane helix</keyword>
<dbReference type="EMBL" id="JBFOHL010000006">
    <property type="protein sequence ID" value="MEW9624120.1"/>
    <property type="molecule type" value="Genomic_DNA"/>
</dbReference>
<evidence type="ECO:0000256" key="3">
    <source>
        <dbReference type="ARBA" id="ARBA00022692"/>
    </source>
</evidence>
<reference evidence="7 8" key="1">
    <citation type="submission" date="2024-06" db="EMBL/GenBank/DDBJ databases">
        <authorList>
            <person name="Woo H."/>
        </authorList>
    </citation>
    <scope>NUCLEOTIDE SEQUENCE [LARGE SCALE GENOMIC DNA]</scope>
    <source>
        <strain evidence="7 8">S2-g</strain>
    </source>
</reference>
<feature type="transmembrane region" description="Helical" evidence="6">
    <location>
        <begin position="88"/>
        <end position="106"/>
    </location>
</feature>
<evidence type="ECO:0000256" key="5">
    <source>
        <dbReference type="ARBA" id="ARBA00023136"/>
    </source>
</evidence>
<feature type="transmembrane region" description="Helical" evidence="6">
    <location>
        <begin position="257"/>
        <end position="276"/>
    </location>
</feature>
<feature type="transmembrane region" description="Helical" evidence="6">
    <location>
        <begin position="150"/>
        <end position="172"/>
    </location>
</feature>
<dbReference type="NCBIfam" id="TIGR00885">
    <property type="entry name" value="fucP"/>
    <property type="match status" value="1"/>
</dbReference>
<keyword evidence="5 6" id="KW-0472">Membrane</keyword>
<dbReference type="InterPro" id="IPR005275">
    <property type="entry name" value="Lfuc_symporter_FucP"/>
</dbReference>
<sequence>MTTEHPATPATAAPQGLRRWLPLFLIVGLFFLWGAANNLNDVLIAQFKMAFVLDDFQAGLVQSAFYLGYFLVAMPAAMFMRRFGYKEAVVVGLVLYGAGALLFWPAAQLRTYGMFLFALFVIATGLAFLETSANPLMTVLGPREGAARRLNFAQAFNPLGSIAGVLIGKHFILAGVEHTPQQLATMSAAGRATYYAAATHAVQGPYLCIGLVVLAWAALVLVMRFPAVAAPHVPTTRATGHDGALARLLRDRGFTSAMAAQFFYVGAQVGVWSYTIRYVQASMPGTSAHAAADFILAALVCFMAGRFAGTALMRYLAPVRLLLAFAAINVLLNLYALLRPGLGGACALVACSFFMSVMYPTIFALGVEGMDDDERKLGSALLVMTIIGGAVLTAAMGAVSDLAGIARALSVPALSFAVVAWFAWRRLSHAGRADT</sequence>
<evidence type="ECO:0000313" key="8">
    <source>
        <dbReference type="Proteomes" id="UP001556170"/>
    </source>
</evidence>
<dbReference type="Proteomes" id="UP001556170">
    <property type="component" value="Unassembled WGS sequence"/>
</dbReference>
<evidence type="ECO:0000313" key="7">
    <source>
        <dbReference type="EMBL" id="MEW9624120.1"/>
    </source>
</evidence>
<keyword evidence="8" id="KW-1185">Reference proteome</keyword>
<evidence type="ECO:0000256" key="6">
    <source>
        <dbReference type="SAM" id="Phobius"/>
    </source>
</evidence>
<name>A0ABV3QNE3_9GAMM</name>
<evidence type="ECO:0000256" key="2">
    <source>
        <dbReference type="ARBA" id="ARBA00022475"/>
    </source>
</evidence>
<dbReference type="RefSeq" id="WP_367844431.1">
    <property type="nucleotide sequence ID" value="NZ_JBFOHL010000006.1"/>
</dbReference>
<feature type="transmembrane region" description="Helical" evidence="6">
    <location>
        <begin position="112"/>
        <end position="129"/>
    </location>
</feature>
<feature type="transmembrane region" description="Helical" evidence="6">
    <location>
        <begin position="56"/>
        <end position="76"/>
    </location>
</feature>
<comment type="caution">
    <text evidence="7">The sequence shown here is derived from an EMBL/GenBank/DDBJ whole genome shotgun (WGS) entry which is preliminary data.</text>
</comment>